<dbReference type="InterPro" id="IPR002053">
    <property type="entry name" value="Glyco_hydro_25"/>
</dbReference>
<feature type="signal peptide" evidence="12">
    <location>
        <begin position="1"/>
        <end position="28"/>
    </location>
</feature>
<dbReference type="PANTHER" id="PTHR34135">
    <property type="entry name" value="LYSOZYME"/>
    <property type="match status" value="1"/>
</dbReference>
<dbReference type="CDD" id="cd06412">
    <property type="entry name" value="GH25_CH-type"/>
    <property type="match status" value="1"/>
</dbReference>
<evidence type="ECO:0000256" key="9">
    <source>
        <dbReference type="ARBA" id="ARBA00023157"/>
    </source>
</evidence>
<keyword evidence="9" id="KW-1015">Disulfide bond</keyword>
<evidence type="ECO:0000256" key="5">
    <source>
        <dbReference type="ARBA" id="ARBA00022525"/>
    </source>
</evidence>
<dbReference type="GO" id="GO:0031640">
    <property type="term" value="P:killing of cells of another organism"/>
    <property type="evidence" value="ECO:0007669"/>
    <property type="project" value="UniProtKB-KW"/>
</dbReference>
<evidence type="ECO:0000256" key="10">
    <source>
        <dbReference type="ARBA" id="ARBA00023295"/>
    </source>
</evidence>
<keyword evidence="5" id="KW-0964">Secreted</keyword>
<comment type="caution">
    <text evidence="13">The sequence shown here is derived from an EMBL/GenBank/DDBJ whole genome shotgun (WGS) entry which is preliminary data.</text>
</comment>
<name>A0A5M3W467_9ACTN</name>
<dbReference type="GO" id="GO:0003796">
    <property type="term" value="F:lysozyme activity"/>
    <property type="evidence" value="ECO:0007669"/>
    <property type="project" value="UniProtKB-EC"/>
</dbReference>
<evidence type="ECO:0000313" key="13">
    <source>
        <dbReference type="EMBL" id="GES03050.1"/>
    </source>
</evidence>
<keyword evidence="12" id="KW-0732">Signal</keyword>
<comment type="function">
    <text evidence="11">This enzyme has both lysozyme (acetylmuramidase) and diacetylmuramidase activities.</text>
</comment>
<dbReference type="GO" id="GO:0042742">
    <property type="term" value="P:defense response to bacterium"/>
    <property type="evidence" value="ECO:0007669"/>
    <property type="project" value="UniProtKB-KW"/>
</dbReference>
<dbReference type="Pfam" id="PF01183">
    <property type="entry name" value="Glyco_hydro_25"/>
    <property type="match status" value="1"/>
</dbReference>
<keyword evidence="8" id="KW-0378">Hydrolase</keyword>
<proteinExistence type="inferred from homology"/>
<evidence type="ECO:0000256" key="4">
    <source>
        <dbReference type="ARBA" id="ARBA00012732"/>
    </source>
</evidence>
<dbReference type="EC" id="3.2.1.17" evidence="4"/>
<dbReference type="InterPro" id="IPR018077">
    <property type="entry name" value="Glyco_hydro_fam25_subgr"/>
</dbReference>
<dbReference type="FunFam" id="3.20.20.80:FF:000060">
    <property type="entry name" value="Lysozyme M1"/>
    <property type="match status" value="1"/>
</dbReference>
<dbReference type="PANTHER" id="PTHR34135:SF2">
    <property type="entry name" value="LYSOZYME"/>
    <property type="match status" value="1"/>
</dbReference>
<dbReference type="GO" id="GO:0016052">
    <property type="term" value="P:carbohydrate catabolic process"/>
    <property type="evidence" value="ECO:0007669"/>
    <property type="project" value="TreeGrafter"/>
</dbReference>
<dbReference type="SUPFAM" id="SSF51445">
    <property type="entry name" value="(Trans)glycosidases"/>
    <property type="match status" value="1"/>
</dbReference>
<evidence type="ECO:0000256" key="1">
    <source>
        <dbReference type="ARBA" id="ARBA00000632"/>
    </source>
</evidence>
<keyword evidence="14" id="KW-1185">Reference proteome</keyword>
<accession>A0A5M3W467</accession>
<organism evidence="13 14">
    <name type="scientific">Acrocarpospora corrugata</name>
    <dbReference type="NCBI Taxonomy" id="35763"/>
    <lineage>
        <taxon>Bacteria</taxon>
        <taxon>Bacillati</taxon>
        <taxon>Actinomycetota</taxon>
        <taxon>Actinomycetes</taxon>
        <taxon>Streptosporangiales</taxon>
        <taxon>Streptosporangiaceae</taxon>
        <taxon>Acrocarpospora</taxon>
    </lineage>
</organism>
<dbReference type="InterPro" id="IPR017853">
    <property type="entry name" value="GH"/>
</dbReference>
<evidence type="ECO:0000256" key="11">
    <source>
        <dbReference type="ARBA" id="ARBA00055588"/>
    </source>
</evidence>
<keyword evidence="7" id="KW-0081">Bacteriolytic enzyme</keyword>
<comment type="catalytic activity">
    <reaction evidence="1">
        <text>Hydrolysis of (1-&gt;4)-beta-linkages between N-acetylmuramic acid and N-acetyl-D-glucosamine residues in a peptidoglycan and between N-acetyl-D-glucosamine residues in chitodextrins.</text>
        <dbReference type="EC" id="3.2.1.17"/>
    </reaction>
</comment>
<dbReference type="EMBL" id="BLAD01000064">
    <property type="protein sequence ID" value="GES03050.1"/>
    <property type="molecule type" value="Genomic_DNA"/>
</dbReference>
<dbReference type="Gene3D" id="3.20.20.80">
    <property type="entry name" value="Glycosidases"/>
    <property type="match status" value="1"/>
</dbReference>
<dbReference type="Proteomes" id="UP000334990">
    <property type="component" value="Unassembled WGS sequence"/>
</dbReference>
<comment type="similarity">
    <text evidence="3">Belongs to the glycosyl hydrolase 25 family.</text>
</comment>
<evidence type="ECO:0000313" key="14">
    <source>
        <dbReference type="Proteomes" id="UP000334990"/>
    </source>
</evidence>
<dbReference type="RefSeq" id="WP_170317071.1">
    <property type="nucleotide sequence ID" value="NZ_BAAABN010000035.1"/>
</dbReference>
<reference evidence="13 14" key="1">
    <citation type="submission" date="2019-10" db="EMBL/GenBank/DDBJ databases">
        <title>Whole genome shotgun sequence of Acrocarpospora corrugata NBRC 13972.</title>
        <authorList>
            <person name="Ichikawa N."/>
            <person name="Kimura A."/>
            <person name="Kitahashi Y."/>
            <person name="Komaki H."/>
            <person name="Oguchi A."/>
        </authorList>
    </citation>
    <scope>NUCLEOTIDE SEQUENCE [LARGE SCALE GENOMIC DNA]</scope>
    <source>
        <strain evidence="13 14">NBRC 13972</strain>
    </source>
</reference>
<evidence type="ECO:0000256" key="3">
    <source>
        <dbReference type="ARBA" id="ARBA00010646"/>
    </source>
</evidence>
<comment type="subcellular location">
    <subcellularLocation>
        <location evidence="2">Secreted</location>
    </subcellularLocation>
</comment>
<evidence type="ECO:0000256" key="6">
    <source>
        <dbReference type="ARBA" id="ARBA00022529"/>
    </source>
</evidence>
<dbReference type="PROSITE" id="PS51904">
    <property type="entry name" value="GLYCOSYL_HYDROL_F25_2"/>
    <property type="match status" value="1"/>
</dbReference>
<dbReference type="SMART" id="SM00641">
    <property type="entry name" value="Glyco_25"/>
    <property type="match status" value="1"/>
</dbReference>
<dbReference type="GO" id="GO:0016998">
    <property type="term" value="P:cell wall macromolecule catabolic process"/>
    <property type="evidence" value="ECO:0007669"/>
    <property type="project" value="InterPro"/>
</dbReference>
<feature type="chain" id="PRO_5024368267" description="lysozyme" evidence="12">
    <location>
        <begin position="29"/>
        <end position="342"/>
    </location>
</feature>
<evidence type="ECO:0000256" key="2">
    <source>
        <dbReference type="ARBA" id="ARBA00004613"/>
    </source>
</evidence>
<evidence type="ECO:0000256" key="8">
    <source>
        <dbReference type="ARBA" id="ARBA00022801"/>
    </source>
</evidence>
<dbReference type="AlphaFoldDB" id="A0A5M3W467"/>
<keyword evidence="6" id="KW-0929">Antimicrobial</keyword>
<dbReference type="GO" id="GO:0005576">
    <property type="term" value="C:extracellular region"/>
    <property type="evidence" value="ECO:0007669"/>
    <property type="project" value="UniProtKB-SubCell"/>
</dbReference>
<protein>
    <recommendedName>
        <fullName evidence="4">lysozyme</fullName>
        <ecNumber evidence="4">3.2.1.17</ecNumber>
    </recommendedName>
</protein>
<gene>
    <name evidence="13" type="ORF">Acor_51160</name>
</gene>
<evidence type="ECO:0000256" key="12">
    <source>
        <dbReference type="SAM" id="SignalP"/>
    </source>
</evidence>
<sequence>MKFPAIRAVQAVLLAGVLGVGIAWPAQAATRVLGVDVSNWTGDVDWDSVADRGAGFAYVHSTEGLDYRNPRFAAQFNGAGQAGIYRGAYHFAQPHESDGAEQADFFVRNGGRWAADGKTLPGVLDVEDNPYNNRNGLNHCYGLDQDEMVEWIGDFTKRYRARTHRDVVIYTTTAWWRSCTGDATGFAKNPLWLARWGDKVGPLPSSWQRHTFWQSAEKGNHAGGEDRFNGTRTQLRRLAFPPVTYRVTGRAARRDAYSITVTNTGPRAVGRLTVYGKTFGANRLLKAPKACRISATVLRCTLPEVAPGKAIKFTLATKAKAGSVGLHLKVGSAKLTLRGPAE</sequence>
<evidence type="ECO:0000256" key="7">
    <source>
        <dbReference type="ARBA" id="ARBA00022638"/>
    </source>
</evidence>
<keyword evidence="10" id="KW-0326">Glycosidase</keyword>
<dbReference type="GO" id="GO:0009253">
    <property type="term" value="P:peptidoglycan catabolic process"/>
    <property type="evidence" value="ECO:0007669"/>
    <property type="project" value="InterPro"/>
</dbReference>